<evidence type="ECO:0000256" key="5">
    <source>
        <dbReference type="ARBA" id="ARBA00023136"/>
    </source>
</evidence>
<dbReference type="RefSeq" id="WP_085495816.1">
    <property type="nucleotide sequence ID" value="NZ_FXAZ01000004.1"/>
</dbReference>
<name>A0A1X7LCE1_9BACL</name>
<proteinExistence type="predicted"/>
<dbReference type="GO" id="GO:0005886">
    <property type="term" value="C:plasma membrane"/>
    <property type="evidence" value="ECO:0007669"/>
    <property type="project" value="UniProtKB-SubCell"/>
</dbReference>
<dbReference type="CDD" id="cd06580">
    <property type="entry name" value="TM_PBP1_transp_TpRbsC_like"/>
    <property type="match status" value="1"/>
</dbReference>
<evidence type="ECO:0000256" key="1">
    <source>
        <dbReference type="ARBA" id="ARBA00004651"/>
    </source>
</evidence>
<keyword evidence="2" id="KW-1003">Cell membrane</keyword>
<dbReference type="OrthoDB" id="9792579at2"/>
<evidence type="ECO:0000256" key="4">
    <source>
        <dbReference type="ARBA" id="ARBA00022989"/>
    </source>
</evidence>
<accession>A0A1X7LCE1</accession>
<keyword evidence="5" id="KW-0472">Membrane</keyword>
<evidence type="ECO:0000313" key="6">
    <source>
        <dbReference type="EMBL" id="SMG51501.1"/>
    </source>
</evidence>
<organism evidence="6 7">
    <name type="scientific">Paenibacillus aquistagni</name>
    <dbReference type="NCBI Taxonomy" id="1852522"/>
    <lineage>
        <taxon>Bacteria</taxon>
        <taxon>Bacillati</taxon>
        <taxon>Bacillota</taxon>
        <taxon>Bacilli</taxon>
        <taxon>Bacillales</taxon>
        <taxon>Paenibacillaceae</taxon>
        <taxon>Paenibacillus</taxon>
    </lineage>
</organism>
<sequence length="321" mass="33851">MWATIEQIFPYAIAFTIPLLITALGALFSERSGVVNIGLDGLMIVGSFIGALVVSQLQEAFPDPGVPKVVLLLIGLAAAAIASALFSLLHAFASINLSANQIISGTAINMIAGALTIFLARNMTGSGNIRVKNGFATFDVPILSKIPVIGELFFTRTYLTTWIVLGILIFSIILLYKTPFGLRLRSCGEHPHAAEAAGIRVQSMRYVGVMISGAFSGLGGAIILLTYSGEFTGNVAGLGFLALASLIFGQWKPIGILLATLFFGFATTVANVSQVIPSLAVFPPVLLKIFPYVVTLIALVIFSKSSNAPKAVGEPFDSGKR</sequence>
<dbReference type="EMBL" id="FXAZ01000004">
    <property type="protein sequence ID" value="SMG51501.1"/>
    <property type="molecule type" value="Genomic_DNA"/>
</dbReference>
<dbReference type="PANTHER" id="PTHR43370">
    <property type="entry name" value="SUGAR ABC TRANSPORTER INTEGRAL MEMBRANE PROTEIN-RELATED"/>
    <property type="match status" value="1"/>
</dbReference>
<keyword evidence="3" id="KW-0812">Transmembrane</keyword>
<comment type="subcellular location">
    <subcellularLocation>
        <location evidence="1">Cell membrane</location>
        <topology evidence="1">Multi-pass membrane protein</topology>
    </subcellularLocation>
</comment>
<dbReference type="InterPro" id="IPR001851">
    <property type="entry name" value="ABC_transp_permease"/>
</dbReference>
<protein>
    <submittedName>
        <fullName evidence="6">Nucleoside ABC transporter membrane protein</fullName>
    </submittedName>
</protein>
<dbReference type="Proteomes" id="UP000193834">
    <property type="component" value="Unassembled WGS sequence"/>
</dbReference>
<dbReference type="Pfam" id="PF02653">
    <property type="entry name" value="BPD_transp_2"/>
    <property type="match status" value="1"/>
</dbReference>
<reference evidence="6 7" key="1">
    <citation type="submission" date="2017-04" db="EMBL/GenBank/DDBJ databases">
        <authorList>
            <person name="Afonso C.L."/>
            <person name="Miller P.J."/>
            <person name="Scott M.A."/>
            <person name="Spackman E."/>
            <person name="Goraichik I."/>
            <person name="Dimitrov K.M."/>
            <person name="Suarez D.L."/>
            <person name="Swayne D.E."/>
        </authorList>
    </citation>
    <scope>NUCLEOTIDE SEQUENCE [LARGE SCALE GENOMIC DNA]</scope>
    <source>
        <strain evidence="6 7">11</strain>
    </source>
</reference>
<gene>
    <name evidence="6" type="ORF">SAMN06295960_3269</name>
</gene>
<keyword evidence="7" id="KW-1185">Reference proteome</keyword>
<dbReference type="PANTHER" id="PTHR43370:SF1">
    <property type="entry name" value="GUANOSINE ABC TRANSPORTER PERMEASE PROTEIN NUPQ"/>
    <property type="match status" value="1"/>
</dbReference>
<keyword evidence="4" id="KW-1133">Transmembrane helix</keyword>
<dbReference type="AlphaFoldDB" id="A0A1X7LCE1"/>
<dbReference type="STRING" id="1852522.SAMN06295960_3269"/>
<dbReference type="GO" id="GO:0022857">
    <property type="term" value="F:transmembrane transporter activity"/>
    <property type="evidence" value="ECO:0007669"/>
    <property type="project" value="InterPro"/>
</dbReference>
<evidence type="ECO:0000256" key="3">
    <source>
        <dbReference type="ARBA" id="ARBA00022692"/>
    </source>
</evidence>
<evidence type="ECO:0000313" key="7">
    <source>
        <dbReference type="Proteomes" id="UP000193834"/>
    </source>
</evidence>
<evidence type="ECO:0000256" key="2">
    <source>
        <dbReference type="ARBA" id="ARBA00022475"/>
    </source>
</evidence>